<keyword evidence="3" id="KW-1185">Reference proteome</keyword>
<name>A0A4D6MD29_VIGUN</name>
<organism evidence="2 3">
    <name type="scientific">Vigna unguiculata</name>
    <name type="common">Cowpea</name>
    <dbReference type="NCBI Taxonomy" id="3917"/>
    <lineage>
        <taxon>Eukaryota</taxon>
        <taxon>Viridiplantae</taxon>
        <taxon>Streptophyta</taxon>
        <taxon>Embryophyta</taxon>
        <taxon>Tracheophyta</taxon>
        <taxon>Spermatophyta</taxon>
        <taxon>Magnoliopsida</taxon>
        <taxon>eudicotyledons</taxon>
        <taxon>Gunneridae</taxon>
        <taxon>Pentapetalae</taxon>
        <taxon>rosids</taxon>
        <taxon>fabids</taxon>
        <taxon>Fabales</taxon>
        <taxon>Fabaceae</taxon>
        <taxon>Papilionoideae</taxon>
        <taxon>50 kb inversion clade</taxon>
        <taxon>NPAAA clade</taxon>
        <taxon>indigoferoid/millettioid clade</taxon>
        <taxon>Phaseoleae</taxon>
        <taxon>Vigna</taxon>
    </lineage>
</organism>
<sequence length="386" mass="42823">MYFSLALSPISTSYRAAKTSVNPYSRYGKLGFPVLCCFDLFVGWLLIVRTVADTVRLAQVRCAETRPELPARVVARATWVCFERAHNLPRREGSRLSEIPRCLLVPVEPSPRRKGTRLGETVSPERGETFRVALQWSGCNPMAPVSGCPWWCPICITSSGVSSSGSNRGIHHKCKHPLNPTKLYKNPAAVTPFTLTERSARACLSIKSNQVFVTNFPWFCSSTVFQLFSCSRDNSTSYRAAKTSVNPYSRYGKLGFPVLCCFDLFVGWLLIVRTVADTVRLAQVRCAETRPELPARVVARATWVCFERAHNLPRREGSRLSEIPRCLLVPVEPSPRRKGTRLGETVSPERGAGRGSDVRLSGLRFSGRDVIPWPLLVGVHGGAPSV</sequence>
<dbReference type="Proteomes" id="UP000501690">
    <property type="component" value="Linkage Group LG6"/>
</dbReference>
<protein>
    <submittedName>
        <fullName evidence="2">Uncharacterized protein</fullName>
    </submittedName>
</protein>
<proteinExistence type="predicted"/>
<dbReference type="EMBL" id="CP039350">
    <property type="protein sequence ID" value="QCD98321.1"/>
    <property type="molecule type" value="Genomic_DNA"/>
</dbReference>
<evidence type="ECO:0000256" key="1">
    <source>
        <dbReference type="SAM" id="MobiDB-lite"/>
    </source>
</evidence>
<evidence type="ECO:0000313" key="3">
    <source>
        <dbReference type="Proteomes" id="UP000501690"/>
    </source>
</evidence>
<feature type="region of interest" description="Disordered" evidence="1">
    <location>
        <begin position="334"/>
        <end position="355"/>
    </location>
</feature>
<reference evidence="2 3" key="1">
    <citation type="submission" date="2019-04" db="EMBL/GenBank/DDBJ databases">
        <title>An improved genome assembly and genetic linkage map for asparagus bean, Vigna unguiculata ssp. sesquipedialis.</title>
        <authorList>
            <person name="Xia Q."/>
            <person name="Zhang R."/>
            <person name="Dong Y."/>
        </authorList>
    </citation>
    <scope>NUCLEOTIDE SEQUENCE [LARGE SCALE GENOMIC DNA]</scope>
    <source>
        <tissue evidence="2">Leaf</tissue>
    </source>
</reference>
<gene>
    <name evidence="2" type="ORF">DEO72_LG6g3041</name>
</gene>
<accession>A0A4D6MD29</accession>
<dbReference type="AlphaFoldDB" id="A0A4D6MD29"/>
<evidence type="ECO:0000313" key="2">
    <source>
        <dbReference type="EMBL" id="QCD98321.1"/>
    </source>
</evidence>